<protein>
    <submittedName>
        <fullName evidence="2">PSer/pThr/pTyr-binding forkhead associated (FHA) protein</fullName>
    </submittedName>
</protein>
<accession>A0A7W6D451</accession>
<dbReference type="Gene3D" id="2.60.200.20">
    <property type="match status" value="1"/>
</dbReference>
<evidence type="ECO:0000313" key="3">
    <source>
        <dbReference type="Proteomes" id="UP000528964"/>
    </source>
</evidence>
<dbReference type="InterPro" id="IPR000253">
    <property type="entry name" value="FHA_dom"/>
</dbReference>
<dbReference type="AlphaFoldDB" id="A0A7W6D451"/>
<dbReference type="Pfam" id="PF00498">
    <property type="entry name" value="FHA"/>
    <property type="match status" value="1"/>
</dbReference>
<keyword evidence="3" id="KW-1185">Reference proteome</keyword>
<reference evidence="2 3" key="1">
    <citation type="submission" date="2020-08" db="EMBL/GenBank/DDBJ databases">
        <title>Genomic Encyclopedia of Type Strains, Phase IV (KMG-IV): sequencing the most valuable type-strain genomes for metagenomic binning, comparative biology and taxonomic classification.</title>
        <authorList>
            <person name="Goeker M."/>
        </authorList>
    </citation>
    <scope>NUCLEOTIDE SEQUENCE [LARGE SCALE GENOMIC DNA]</scope>
    <source>
        <strain evidence="2 3">DSM 25481</strain>
    </source>
</reference>
<dbReference type="PROSITE" id="PS50006">
    <property type="entry name" value="FHA_DOMAIN"/>
    <property type="match status" value="1"/>
</dbReference>
<dbReference type="InterPro" id="IPR008984">
    <property type="entry name" value="SMAD_FHA_dom_sf"/>
</dbReference>
<dbReference type="EMBL" id="JACIDR010000001">
    <property type="protein sequence ID" value="MBB3971819.1"/>
    <property type="molecule type" value="Genomic_DNA"/>
</dbReference>
<gene>
    <name evidence="2" type="ORF">GGR24_000452</name>
</gene>
<dbReference type="SUPFAM" id="SSF49879">
    <property type="entry name" value="SMAD/FHA domain"/>
    <property type="match status" value="1"/>
</dbReference>
<dbReference type="Proteomes" id="UP000528964">
    <property type="component" value="Unassembled WGS sequence"/>
</dbReference>
<feature type="domain" description="FHA" evidence="1">
    <location>
        <begin position="4"/>
        <end position="47"/>
    </location>
</feature>
<name>A0A7W6D451_9HYPH</name>
<proteinExistence type="predicted"/>
<organism evidence="2 3">
    <name type="scientific">Hansschlegelia beijingensis</name>
    <dbReference type="NCBI Taxonomy" id="1133344"/>
    <lineage>
        <taxon>Bacteria</taxon>
        <taxon>Pseudomonadati</taxon>
        <taxon>Pseudomonadota</taxon>
        <taxon>Alphaproteobacteria</taxon>
        <taxon>Hyphomicrobiales</taxon>
        <taxon>Methylopilaceae</taxon>
        <taxon>Hansschlegelia</taxon>
    </lineage>
</organism>
<evidence type="ECO:0000313" key="2">
    <source>
        <dbReference type="EMBL" id="MBB3971819.1"/>
    </source>
</evidence>
<sequence length="111" mass="12133">MSSFSIGRAPSCDIVVVDPTVSRQHARLSAVGPGRFLFVDTGSTAGSCRREGDDWLPMTEAQLAAGDLIRLGEFETTVGDLLERAKLPSPTRPLRRVERDPLTGRIVVRNR</sequence>
<dbReference type="RefSeq" id="WP_183393665.1">
    <property type="nucleotide sequence ID" value="NZ_JACIDR010000001.1"/>
</dbReference>
<comment type="caution">
    <text evidence="2">The sequence shown here is derived from an EMBL/GenBank/DDBJ whole genome shotgun (WGS) entry which is preliminary data.</text>
</comment>
<evidence type="ECO:0000259" key="1">
    <source>
        <dbReference type="PROSITE" id="PS50006"/>
    </source>
</evidence>
<dbReference type="CDD" id="cd00060">
    <property type="entry name" value="FHA"/>
    <property type="match status" value="1"/>
</dbReference>